<feature type="non-terminal residue" evidence="2">
    <location>
        <position position="1"/>
    </location>
</feature>
<name>A0A060Y9V6_ONCMY</name>
<sequence>LALFNFLFLIPLVLEQKAGLHLETNGITNGVPEPTQSVSAPPNLHPFFGEVSNLSESQSTHPPSLKREVCLTFDWHTLFIPPSPEQTSFSFTPRPKENGLSSQQMDDLFDILLKSGAWLLQHSAFCSNAPSHLWDYHFFFNRTITQHTSRLCKGCLTKKESEGVLHQMPWPPQSTVLNPIEMVGDELDCREGTAANKCSVYVGTPSRLLEKHSRNLWIPSQPRPFPGPKPLQPPHPSLVPSPHLAVHHPPGALPARCAFPAALAITLHRKWSSGGLPREHHGHAPPGGGA</sequence>
<accession>A0A060Y9V6</accession>
<protein>
    <recommendedName>
        <fullName evidence="4">Integrase zinc-binding domain-containing protein</fullName>
    </recommendedName>
</protein>
<evidence type="ECO:0000313" key="2">
    <source>
        <dbReference type="EMBL" id="CDQ88708.1"/>
    </source>
</evidence>
<dbReference type="Proteomes" id="UP000193380">
    <property type="component" value="Unassembled WGS sequence"/>
</dbReference>
<evidence type="ECO:0008006" key="4">
    <source>
        <dbReference type="Google" id="ProtNLM"/>
    </source>
</evidence>
<dbReference type="EMBL" id="FR908889">
    <property type="protein sequence ID" value="CDQ88708.1"/>
    <property type="molecule type" value="Genomic_DNA"/>
</dbReference>
<evidence type="ECO:0000256" key="1">
    <source>
        <dbReference type="SAM" id="SignalP"/>
    </source>
</evidence>
<reference evidence="2" key="1">
    <citation type="journal article" date="2014" name="Nat. Commun.">
        <title>The rainbow trout genome provides novel insights into evolution after whole-genome duplication in vertebrates.</title>
        <authorList>
            <person name="Berthelot C."/>
            <person name="Brunet F."/>
            <person name="Chalopin D."/>
            <person name="Juanchich A."/>
            <person name="Bernard M."/>
            <person name="Noel B."/>
            <person name="Bento P."/>
            <person name="Da Silva C."/>
            <person name="Labadie K."/>
            <person name="Alberti A."/>
            <person name="Aury J.M."/>
            <person name="Louis A."/>
            <person name="Dehais P."/>
            <person name="Bardou P."/>
            <person name="Montfort J."/>
            <person name="Klopp C."/>
            <person name="Cabau C."/>
            <person name="Gaspin C."/>
            <person name="Thorgaard G.H."/>
            <person name="Boussaha M."/>
            <person name="Quillet E."/>
            <person name="Guyomard R."/>
            <person name="Galiana D."/>
            <person name="Bobe J."/>
            <person name="Volff J.N."/>
            <person name="Genet C."/>
            <person name="Wincker P."/>
            <person name="Jaillon O."/>
            <person name="Roest Crollius H."/>
            <person name="Guiguen Y."/>
        </authorList>
    </citation>
    <scope>NUCLEOTIDE SEQUENCE [LARGE SCALE GENOMIC DNA]</scope>
</reference>
<organism evidence="2 3">
    <name type="scientific">Oncorhynchus mykiss</name>
    <name type="common">Rainbow trout</name>
    <name type="synonym">Salmo gairdneri</name>
    <dbReference type="NCBI Taxonomy" id="8022"/>
    <lineage>
        <taxon>Eukaryota</taxon>
        <taxon>Metazoa</taxon>
        <taxon>Chordata</taxon>
        <taxon>Craniata</taxon>
        <taxon>Vertebrata</taxon>
        <taxon>Euteleostomi</taxon>
        <taxon>Actinopterygii</taxon>
        <taxon>Neopterygii</taxon>
        <taxon>Teleostei</taxon>
        <taxon>Protacanthopterygii</taxon>
        <taxon>Salmoniformes</taxon>
        <taxon>Salmonidae</taxon>
        <taxon>Salmoninae</taxon>
        <taxon>Oncorhynchus</taxon>
    </lineage>
</organism>
<keyword evidence="1" id="KW-0732">Signal</keyword>
<feature type="signal peptide" evidence="1">
    <location>
        <begin position="1"/>
        <end position="15"/>
    </location>
</feature>
<dbReference type="PaxDb" id="8022-A0A060Y9V6"/>
<reference evidence="2" key="2">
    <citation type="submission" date="2014-03" db="EMBL/GenBank/DDBJ databases">
        <authorList>
            <person name="Genoscope - CEA"/>
        </authorList>
    </citation>
    <scope>NUCLEOTIDE SEQUENCE</scope>
</reference>
<evidence type="ECO:0000313" key="3">
    <source>
        <dbReference type="Proteomes" id="UP000193380"/>
    </source>
</evidence>
<gene>
    <name evidence="2" type="ORF">GSONMT00008940001</name>
</gene>
<dbReference type="STRING" id="8022.A0A060Y9V6"/>
<proteinExistence type="predicted"/>
<dbReference type="AlphaFoldDB" id="A0A060Y9V6"/>
<feature type="chain" id="PRO_5012226790" description="Integrase zinc-binding domain-containing protein" evidence="1">
    <location>
        <begin position="16"/>
        <end position="290"/>
    </location>
</feature>